<proteinExistence type="inferred from homology"/>
<reference evidence="11" key="1">
    <citation type="submission" date="2021-08" db="EMBL/GenBank/DDBJ databases">
        <title>Global Aspergillus fumigatus from environmental and clinical sources.</title>
        <authorList>
            <person name="Barber A."/>
            <person name="Sae-Ong T."/>
        </authorList>
    </citation>
    <scope>NUCLEOTIDE SEQUENCE</scope>
    <source>
        <strain evidence="11">NRZ-2016-071</strain>
    </source>
</reference>
<evidence type="ECO:0000313" key="11">
    <source>
        <dbReference type="EMBL" id="KAH1900757.1"/>
    </source>
</evidence>
<dbReference type="EMBL" id="JAIBSC010000073">
    <property type="protein sequence ID" value="KAH1900757.1"/>
    <property type="molecule type" value="Genomic_DNA"/>
</dbReference>
<dbReference type="GO" id="GO:0016829">
    <property type="term" value="F:lyase activity"/>
    <property type="evidence" value="ECO:0007669"/>
    <property type="project" value="UniProtKB-KW"/>
</dbReference>
<dbReference type="SUPFAM" id="SSF48576">
    <property type="entry name" value="Terpenoid synthases"/>
    <property type="match status" value="2"/>
</dbReference>
<name>A0A229W7L0_ASPFM</name>
<dbReference type="GO" id="GO:0043386">
    <property type="term" value="P:mycotoxin biosynthetic process"/>
    <property type="evidence" value="ECO:0007669"/>
    <property type="project" value="UniProtKB-ARBA"/>
</dbReference>
<evidence type="ECO:0008006" key="13">
    <source>
        <dbReference type="Google" id="ProtNLM"/>
    </source>
</evidence>
<dbReference type="Pfam" id="PF19086">
    <property type="entry name" value="Terpene_syn_C_2"/>
    <property type="match status" value="1"/>
</dbReference>
<comment type="pathway">
    <text evidence="1">Secondary metabolite biosynthesis; terpenoid biosynthesis.</text>
</comment>
<evidence type="ECO:0000256" key="5">
    <source>
        <dbReference type="ARBA" id="ARBA00023229"/>
    </source>
</evidence>
<dbReference type="GO" id="GO:0046165">
    <property type="term" value="P:alcohol biosynthetic process"/>
    <property type="evidence" value="ECO:0007669"/>
    <property type="project" value="UniProtKB-ARBA"/>
</dbReference>
<comment type="caution">
    <text evidence="11">The sequence shown here is derived from an EMBL/GenBank/DDBJ whole genome shotgun (WGS) entry which is preliminary data.</text>
</comment>
<dbReference type="Proteomes" id="UP000813423">
    <property type="component" value="Unassembled WGS sequence"/>
</dbReference>
<dbReference type="Gene3D" id="1.10.600.10">
    <property type="entry name" value="Farnesyl Diphosphate Synthase"/>
    <property type="match status" value="2"/>
</dbReference>
<gene>
    <name evidence="11" type="ORF">KXV57_008356</name>
</gene>
<keyword evidence="7" id="KW-0511">Multifunctional enzyme</keyword>
<dbReference type="Pfam" id="PF00348">
    <property type="entry name" value="polyprenyl_synt"/>
    <property type="match status" value="1"/>
</dbReference>
<dbReference type="InterPro" id="IPR000092">
    <property type="entry name" value="Polyprenyl_synt"/>
</dbReference>
<evidence type="ECO:0000256" key="10">
    <source>
        <dbReference type="SAM" id="MobiDB-lite"/>
    </source>
</evidence>
<comment type="similarity">
    <text evidence="9">In the N-terminal section; belongs to the terpene synthase family.</text>
</comment>
<evidence type="ECO:0000256" key="1">
    <source>
        <dbReference type="ARBA" id="ARBA00004721"/>
    </source>
</evidence>
<feature type="region of interest" description="Disordered" evidence="10">
    <location>
        <begin position="1"/>
        <end position="34"/>
    </location>
</feature>
<protein>
    <recommendedName>
        <fullName evidence="13">Geranylgeranyl pyrophosphate synthase</fullName>
    </recommendedName>
</protein>
<dbReference type="InterPro" id="IPR033749">
    <property type="entry name" value="Polyprenyl_synt_CS"/>
</dbReference>
<keyword evidence="6" id="KW-0456">Lyase</keyword>
<dbReference type="PANTHER" id="PTHR12001:SF72">
    <property type="entry name" value="THIJ_PFPI FAMILY PROTEIN (AFU_ORTHOLOGUE AFUA_3G01210)-RELATED"/>
    <property type="match status" value="1"/>
</dbReference>
<dbReference type="AlphaFoldDB" id="A0A229W7L0"/>
<keyword evidence="2" id="KW-0808">Transferase</keyword>
<dbReference type="PROSITE" id="PS00723">
    <property type="entry name" value="POLYPRENYL_SYNTHASE_1"/>
    <property type="match status" value="1"/>
</dbReference>
<evidence type="ECO:0000256" key="4">
    <source>
        <dbReference type="ARBA" id="ARBA00022842"/>
    </source>
</evidence>
<organism evidence="11 12">
    <name type="scientific">Aspergillus fumigatus</name>
    <name type="common">Neosartorya fumigata</name>
    <dbReference type="NCBI Taxonomy" id="746128"/>
    <lineage>
        <taxon>Eukaryota</taxon>
        <taxon>Fungi</taxon>
        <taxon>Dikarya</taxon>
        <taxon>Ascomycota</taxon>
        <taxon>Pezizomycotina</taxon>
        <taxon>Eurotiomycetes</taxon>
        <taxon>Eurotiomycetidae</taxon>
        <taxon>Eurotiales</taxon>
        <taxon>Aspergillaceae</taxon>
        <taxon>Aspergillus</taxon>
        <taxon>Aspergillus subgen. Fumigati</taxon>
    </lineage>
</organism>
<evidence type="ECO:0000256" key="7">
    <source>
        <dbReference type="ARBA" id="ARBA00023268"/>
    </source>
</evidence>
<evidence type="ECO:0000256" key="8">
    <source>
        <dbReference type="ARBA" id="ARBA00038363"/>
    </source>
</evidence>
<sequence>MQLKARLRKSLRGRSGSSSAFLHSDPYESTHSRPSAAFTMLPGRLHRQDAQAVKSAEMFSKEVSSALPQEALGSACRLNSCVGHLSSLLYPECLPERLADVAMILEAATLHDDVRDRDELGHTTDYHKMAASALRASLGVGTVSSMHGLKGNAFMSRHLTAFMTKYGAAGKALMARCLDNWVQPQESRVETEPVNFEDSVARRVVTVGTRVIWGILEFSLGIQLSDEDIKQIRHILDVADRIFVNTKDYFSWEVERDRDPRGQNTVKTVMDSEGKSEQQAKEKLRVAILEDERKYKLLMKQFALSTLDAPAHVQRFLVMLEVLLGGHHIWSAACGRYKRRAPSVGNPFLRRESIIPNRVEDANESAASPVALGNSALLDPVHYIQSLPSKNMRTKLVDALNLWFQLPHHLVDTVKGTVDDLHNSTLILDDIQDSSYLRRGFAATHHVFGSAQCINSATYLLVQAASRLSVHNEQYPAVITVFLDGLKELSLGQSWDLNWRSTGYCPSTEEYMAMVDGKTGVMFDMIVRMMHCFSSSQTVPVSELSQLTQLLGRWYQVRDDYQNLQDAQYTAQKGFCEDLDEGKLSYPLTVCCNADPKAQRIIMGILRQRLPGTPLQLHVKMQILDLIRRSGALQQTWELLQKFKKQADAALSNLEAMTGVRNEGFRMVLTLLGNIPPP</sequence>
<keyword evidence="3" id="KW-0479">Metal-binding</keyword>
<feature type="compositionally biased region" description="Basic residues" evidence="10">
    <location>
        <begin position="1"/>
        <end position="12"/>
    </location>
</feature>
<accession>A0A229W7L0</accession>
<comment type="similarity">
    <text evidence="8">In the C-terminal section; belongs to the FPP/GGPP synthase family.</text>
</comment>
<dbReference type="PROSITE" id="PS00444">
    <property type="entry name" value="POLYPRENYL_SYNTHASE_2"/>
    <property type="match status" value="1"/>
</dbReference>
<evidence type="ECO:0000256" key="2">
    <source>
        <dbReference type="ARBA" id="ARBA00022679"/>
    </source>
</evidence>
<evidence type="ECO:0000256" key="3">
    <source>
        <dbReference type="ARBA" id="ARBA00022723"/>
    </source>
</evidence>
<dbReference type="GO" id="GO:0004659">
    <property type="term" value="F:prenyltransferase activity"/>
    <property type="evidence" value="ECO:0007669"/>
    <property type="project" value="InterPro"/>
</dbReference>
<keyword evidence="5" id="KW-0414">Isoprene biosynthesis</keyword>
<dbReference type="PANTHER" id="PTHR12001">
    <property type="entry name" value="GERANYLGERANYL PYROPHOSPHATE SYNTHASE"/>
    <property type="match status" value="1"/>
</dbReference>
<keyword evidence="4" id="KW-0460">Magnesium</keyword>
<evidence type="ECO:0000256" key="6">
    <source>
        <dbReference type="ARBA" id="ARBA00023239"/>
    </source>
</evidence>
<evidence type="ECO:0000256" key="9">
    <source>
        <dbReference type="ARBA" id="ARBA00038372"/>
    </source>
</evidence>
<dbReference type="GO" id="GO:0008299">
    <property type="term" value="P:isoprenoid biosynthetic process"/>
    <property type="evidence" value="ECO:0007669"/>
    <property type="project" value="UniProtKB-KW"/>
</dbReference>
<dbReference type="InterPro" id="IPR008949">
    <property type="entry name" value="Isoprenoid_synthase_dom_sf"/>
</dbReference>
<dbReference type="GO" id="GO:0046872">
    <property type="term" value="F:metal ion binding"/>
    <property type="evidence" value="ECO:0007669"/>
    <property type="project" value="UniProtKB-KW"/>
</dbReference>
<evidence type="ECO:0000313" key="12">
    <source>
        <dbReference type="Proteomes" id="UP000813423"/>
    </source>
</evidence>